<dbReference type="STRING" id="1873524.HSR6_1404"/>
<dbReference type="InterPro" id="IPR022657">
    <property type="entry name" value="De-COase2_CS"/>
</dbReference>
<dbReference type="HAMAP" id="MF_02120">
    <property type="entry name" value="LysA"/>
    <property type="match status" value="1"/>
</dbReference>
<dbReference type="SUPFAM" id="SSF50621">
    <property type="entry name" value="Alanine racemase C-terminal domain-like"/>
    <property type="match status" value="1"/>
</dbReference>
<feature type="binding site" evidence="5">
    <location>
        <position position="337"/>
    </location>
    <ligand>
        <name>substrate</name>
    </ligand>
</feature>
<evidence type="ECO:0000256" key="3">
    <source>
        <dbReference type="ARBA" id="ARBA00022898"/>
    </source>
</evidence>
<dbReference type="InterPro" id="IPR002986">
    <property type="entry name" value="DAP_deCOOHase_LysA"/>
</dbReference>
<proteinExistence type="inferred from homology"/>
<dbReference type="UniPathway" id="UPA00034">
    <property type="reaction ID" value="UER00027"/>
</dbReference>
<dbReference type="GO" id="GO:0009089">
    <property type="term" value="P:lysine biosynthetic process via diaminopimelate"/>
    <property type="evidence" value="ECO:0007669"/>
    <property type="project" value="UniProtKB-UniRule"/>
</dbReference>
<keyword evidence="3 5" id="KW-0663">Pyridoxal phosphate</keyword>
<feature type="binding site" evidence="5">
    <location>
        <position position="309"/>
    </location>
    <ligand>
        <name>substrate</name>
    </ligand>
</feature>
<evidence type="ECO:0000259" key="9">
    <source>
        <dbReference type="Pfam" id="PF02784"/>
    </source>
</evidence>
<dbReference type="PRINTS" id="PR01179">
    <property type="entry name" value="ODADCRBXLASE"/>
</dbReference>
<protein>
    <recommendedName>
        <fullName evidence="5 6">Diaminopimelate decarboxylase</fullName>
        <shortName evidence="5">DAP decarboxylase</shortName>
        <shortName evidence="5">DAPDC</shortName>
        <ecNumber evidence="5 6">4.1.1.20</ecNumber>
    </recommendedName>
</protein>
<dbReference type="AlphaFoldDB" id="A0A1D8S572"/>
<dbReference type="Proteomes" id="UP000185608">
    <property type="component" value="Chromosome"/>
</dbReference>
<dbReference type="InterPro" id="IPR029066">
    <property type="entry name" value="PLP-binding_barrel"/>
</dbReference>
<dbReference type="PROSITE" id="PS00879">
    <property type="entry name" value="ODR_DC_2_2"/>
    <property type="match status" value="1"/>
</dbReference>
<keyword evidence="2 5" id="KW-0210">Decarboxylase</keyword>
<dbReference type="GeneID" id="29829325"/>
<dbReference type="KEGG" id="halh:HTSR_1332"/>
<evidence type="ECO:0000256" key="4">
    <source>
        <dbReference type="ARBA" id="ARBA00023239"/>
    </source>
</evidence>
<evidence type="ECO:0000256" key="5">
    <source>
        <dbReference type="HAMAP-Rule" id="MF_02120"/>
    </source>
</evidence>
<dbReference type="InterPro" id="IPR009006">
    <property type="entry name" value="Ala_racemase/Decarboxylase_C"/>
</dbReference>
<gene>
    <name evidence="5 10" type="primary">lysA</name>
    <name evidence="10" type="ORF">HTSR_1332</name>
</gene>
<dbReference type="InterPro" id="IPR022644">
    <property type="entry name" value="De-COase2_N"/>
</dbReference>
<dbReference type="InterPro" id="IPR000183">
    <property type="entry name" value="Orn/DAP/Arg_de-COase"/>
</dbReference>
<dbReference type="EC" id="4.1.1.20" evidence="5 6"/>
<sequence>MTGPTVRRLDDWDRDPLQEIAETHGTPAYVIDLDRVRENLDRLQTAFPDARLLYAVKANAGRAVLQTLADAGVGAECASIGEVSRALEAGFDPADVQYTPVNAPARDLDGLLIDGGGTITITVDAMDTIDRLAERGFTGDIAIRIHPGTGAGHSDAVATGADAKFGIPVDRVPEAVAAATERGFDVVGLHAHAGSGILNDGLAAHQEVIETIASVATDLDTDLEFVDVGGGFGVPYRPDEEPLDLDAIATATREALSEVDAELRIEPGRYLVADAGVLLTRVNTVKPAGDGVLAGVDAGMTDLLRPALYDAYHPIRSLSEDRAGERETVSVVGPICESTDVLARDRRLPKPERGELYALGFTGAYGIEMASQYNSRPRAPVIAMEDGATELVRRRETVEDVIDSEVDR</sequence>
<comment type="cofactor">
    <cofactor evidence="1 5 7 8">
        <name>pyridoxal 5'-phosphate</name>
        <dbReference type="ChEBI" id="CHEBI:597326"/>
    </cofactor>
</comment>
<dbReference type="PATRIC" id="fig|1855411.3.peg.1331"/>
<keyword evidence="5" id="KW-0028">Amino-acid biosynthesis</keyword>
<evidence type="ECO:0000256" key="7">
    <source>
        <dbReference type="PIRSR" id="PIRSR600183-50"/>
    </source>
</evidence>
<dbReference type="GO" id="GO:0008836">
    <property type="term" value="F:diaminopimelate decarboxylase activity"/>
    <property type="evidence" value="ECO:0007669"/>
    <property type="project" value="UniProtKB-UniRule"/>
</dbReference>
<keyword evidence="5 8" id="KW-0457">Lysine biosynthesis</keyword>
<feature type="binding site" evidence="5">
    <location>
        <position position="305"/>
    </location>
    <ligand>
        <name>substrate</name>
    </ligand>
</feature>
<name>A0A1D8S572_9EURY</name>
<dbReference type="GO" id="GO:0030170">
    <property type="term" value="F:pyridoxal phosphate binding"/>
    <property type="evidence" value="ECO:0007669"/>
    <property type="project" value="UniProtKB-UniRule"/>
</dbReference>
<feature type="active site" description="Proton donor" evidence="7">
    <location>
        <position position="336"/>
    </location>
</feature>
<feature type="binding site" evidence="5">
    <location>
        <begin position="266"/>
        <end position="269"/>
    </location>
    <ligand>
        <name>pyridoxal 5'-phosphate</name>
        <dbReference type="ChEBI" id="CHEBI:597326"/>
    </ligand>
</feature>
<organism evidence="10 11">
    <name type="scientific">Halodesulfurarchaeum formicicum</name>
    <dbReference type="NCBI Taxonomy" id="1873524"/>
    <lineage>
        <taxon>Archaea</taxon>
        <taxon>Methanobacteriati</taxon>
        <taxon>Methanobacteriota</taxon>
        <taxon>Stenosarchaea group</taxon>
        <taxon>Halobacteria</taxon>
        <taxon>Halobacteriales</taxon>
        <taxon>Halobacteriaceae</taxon>
        <taxon>Halodesulfurarchaeum</taxon>
    </lineage>
</organism>
<comment type="function">
    <text evidence="5">Specifically catalyzes the decarboxylation of meso-diaminopimelate (meso-DAP) to L-lysine.</text>
</comment>
<dbReference type="PRINTS" id="PR01181">
    <property type="entry name" value="DAPDCRBXLASE"/>
</dbReference>
<evidence type="ECO:0000256" key="2">
    <source>
        <dbReference type="ARBA" id="ARBA00022793"/>
    </source>
</evidence>
<keyword evidence="4 5" id="KW-0456">Lyase</keyword>
<feature type="binding site" evidence="5">
    <location>
        <position position="365"/>
    </location>
    <ligand>
        <name>substrate</name>
    </ligand>
</feature>
<comment type="subunit">
    <text evidence="5">Homodimer.</text>
</comment>
<feature type="binding site" evidence="5">
    <location>
        <position position="365"/>
    </location>
    <ligand>
        <name>pyridoxal 5'-phosphate</name>
        <dbReference type="ChEBI" id="CHEBI:597326"/>
    </ligand>
</feature>
<dbReference type="InterPro" id="IPR022653">
    <property type="entry name" value="De-COase2_pyr-phos_BS"/>
</dbReference>
<dbReference type="PANTHER" id="PTHR43727:SF2">
    <property type="entry name" value="GROUP IV DECARBOXYLASE"/>
    <property type="match status" value="1"/>
</dbReference>
<evidence type="ECO:0000256" key="6">
    <source>
        <dbReference type="NCBIfam" id="TIGR01048"/>
    </source>
</evidence>
<dbReference type="EMBL" id="CP016070">
    <property type="protein sequence ID" value="AOW80508.1"/>
    <property type="molecule type" value="Genomic_DNA"/>
</dbReference>
<comment type="pathway">
    <text evidence="5 8">Amino-acid biosynthesis; L-lysine biosynthesis via DAP pathway; L-lysine from DL-2,6-diaminopimelate: step 1/1.</text>
</comment>
<feature type="binding site" evidence="5">
    <location>
        <position position="231"/>
    </location>
    <ligand>
        <name>pyridoxal 5'-phosphate</name>
        <dbReference type="ChEBI" id="CHEBI:597326"/>
    </ligand>
</feature>
<dbReference type="Gene3D" id="3.20.20.10">
    <property type="entry name" value="Alanine racemase"/>
    <property type="match status" value="1"/>
</dbReference>
<evidence type="ECO:0000256" key="1">
    <source>
        <dbReference type="ARBA" id="ARBA00001933"/>
    </source>
</evidence>
<dbReference type="SUPFAM" id="SSF51419">
    <property type="entry name" value="PLP-binding barrel"/>
    <property type="match status" value="1"/>
</dbReference>
<dbReference type="CDD" id="cd06828">
    <property type="entry name" value="PLPDE_III_DapDC"/>
    <property type="match status" value="1"/>
</dbReference>
<dbReference type="Gene3D" id="2.40.37.10">
    <property type="entry name" value="Lyase, Ornithine Decarboxylase, Chain A, domain 1"/>
    <property type="match status" value="1"/>
</dbReference>
<comment type="similarity">
    <text evidence="5">Belongs to the Orn/Lys/Arg decarboxylase class-II family. LysA subfamily.</text>
</comment>
<reference evidence="10 11" key="1">
    <citation type="submission" date="2016-06" db="EMBL/GenBank/DDBJ databases">
        <title>Discovery of anaerobic lithoheterotrophic haloarchaeon capable of sulfur respiration by hydrogen and formate.</title>
        <authorList>
            <person name="Sorokin D.Y."/>
            <person name="Kublanov I.V."/>
            <person name="Roman P."/>
            <person name="Sinninghe Damste J.S."/>
            <person name="Golyshin P.N."/>
            <person name="Rojo D."/>
            <person name="Ciordia S."/>
            <person name="Mena Md.C."/>
            <person name="Ferrer M."/>
            <person name="Smedile F."/>
            <person name="Messina E."/>
            <person name="La Cono V."/>
            <person name="Yakimov M.M."/>
        </authorList>
    </citation>
    <scope>NUCLEOTIDE SEQUENCE [LARGE SCALE GENOMIC DNA]</scope>
    <source>
        <strain evidence="10 11">HTSR1</strain>
    </source>
</reference>
<dbReference type="PANTHER" id="PTHR43727">
    <property type="entry name" value="DIAMINOPIMELATE DECARBOXYLASE"/>
    <property type="match status" value="1"/>
</dbReference>
<dbReference type="PROSITE" id="PS00878">
    <property type="entry name" value="ODR_DC_2_1"/>
    <property type="match status" value="1"/>
</dbReference>
<comment type="catalytic activity">
    <reaction evidence="5 8">
        <text>meso-2,6-diaminopimelate + H(+) = L-lysine + CO2</text>
        <dbReference type="Rhea" id="RHEA:15101"/>
        <dbReference type="ChEBI" id="CHEBI:15378"/>
        <dbReference type="ChEBI" id="CHEBI:16526"/>
        <dbReference type="ChEBI" id="CHEBI:32551"/>
        <dbReference type="ChEBI" id="CHEBI:57791"/>
        <dbReference type="EC" id="4.1.1.20"/>
    </reaction>
</comment>
<evidence type="ECO:0000313" key="10">
    <source>
        <dbReference type="EMBL" id="AOW80508.1"/>
    </source>
</evidence>
<dbReference type="Pfam" id="PF02784">
    <property type="entry name" value="Orn_Arg_deC_N"/>
    <property type="match status" value="1"/>
</dbReference>
<accession>A0A1D8S572</accession>
<feature type="binding site" evidence="5">
    <location>
        <position position="269"/>
    </location>
    <ligand>
        <name>substrate</name>
    </ligand>
</feature>
<dbReference type="RefSeq" id="WP_070365194.1">
    <property type="nucleotide sequence ID" value="NZ_CP016070.1"/>
</dbReference>
<evidence type="ECO:0000256" key="8">
    <source>
        <dbReference type="RuleBase" id="RU003738"/>
    </source>
</evidence>
<evidence type="ECO:0000313" key="11">
    <source>
        <dbReference type="Proteomes" id="UP000185608"/>
    </source>
</evidence>
<feature type="domain" description="Orn/DAP/Arg decarboxylase 2 N-terminal" evidence="9">
    <location>
        <begin position="34"/>
        <end position="273"/>
    </location>
</feature>
<dbReference type="NCBIfam" id="TIGR01048">
    <property type="entry name" value="lysA"/>
    <property type="match status" value="1"/>
</dbReference>
<feature type="modified residue" description="N6-(pyridoxal phosphate)lysine" evidence="5 7">
    <location>
        <position position="57"/>
    </location>
</feature>